<dbReference type="Proteomes" id="UP001479290">
    <property type="component" value="Unassembled WGS sequence"/>
</dbReference>
<feature type="region of interest" description="Disordered" evidence="1">
    <location>
        <begin position="19"/>
        <end position="48"/>
    </location>
</feature>
<dbReference type="Pfam" id="PF20231">
    <property type="entry name" value="DUF6589"/>
    <property type="match status" value="1"/>
</dbReference>
<dbReference type="EMBL" id="JAWDJR010000003">
    <property type="protein sequence ID" value="KAK9977183.1"/>
    <property type="molecule type" value="Genomic_DNA"/>
</dbReference>
<name>A0AAW2AVX5_CULAL</name>
<organism evidence="3 4">
    <name type="scientific">Culter alburnus</name>
    <name type="common">Topmouth culter</name>
    <dbReference type="NCBI Taxonomy" id="194366"/>
    <lineage>
        <taxon>Eukaryota</taxon>
        <taxon>Metazoa</taxon>
        <taxon>Chordata</taxon>
        <taxon>Craniata</taxon>
        <taxon>Vertebrata</taxon>
        <taxon>Euteleostomi</taxon>
        <taxon>Actinopterygii</taxon>
        <taxon>Neopterygii</taxon>
        <taxon>Teleostei</taxon>
        <taxon>Ostariophysi</taxon>
        <taxon>Cypriniformes</taxon>
        <taxon>Xenocyprididae</taxon>
        <taxon>Xenocypridinae</taxon>
        <taxon>Culter</taxon>
    </lineage>
</organism>
<proteinExistence type="predicted"/>
<evidence type="ECO:0000259" key="2">
    <source>
        <dbReference type="PROSITE" id="PS00028"/>
    </source>
</evidence>
<dbReference type="PROSITE" id="PS00028">
    <property type="entry name" value="ZINC_FINGER_C2H2_1"/>
    <property type="match status" value="1"/>
</dbReference>
<evidence type="ECO:0000313" key="3">
    <source>
        <dbReference type="EMBL" id="KAK9977183.1"/>
    </source>
</evidence>
<sequence length="736" mass="83610">MEIFKDWKRKETLACQKVTLASSSSTDKRDRDTPSKTPRTIKKPRKSMELRSRSSVTEVIINYENKDKRIICQSDVSGIVENLAKRNFVRVGNLISRHRELMEDLKSSVLDIVEDECKKLCNPQHHFMMWRASAHDLQTFSFTELFEDLKRLSPFIFSIIAKMAKDSLPHICTAASVALRGRDPRLSALAYYVDTVLLYGGAKKAVFQRLAKLGISTNHQSAVGKQKELAQNTKPPVFSLKNLESYLSSQVTNRSDQEKTSMSEGTSQSSTGEPTKQPNEVVDALDVYTFSTLSDEDMADLGVVPLSVPAVPSASVPSTYSIVFDNLDFFIRTHHQSTNLTNKSIHWIHHMCVIDRIPSLHLANTKPANSLSDYDLGKSLPGPHTQACMRREFVVLGSRILTSYLEVLKPFASAVVHHIPHLYSDEMAQPSTHFPLGLLFKNENQTGDLVDVFQHIQKETYNEYSNLAKAQPAEKERFPCREPGCTRMFIYRKARDNHEANVHSLDSSTSSVTEPTSLTVSVDYKKEHTEAQLSFGFLLLNFLDAVKEGDGERLMRLYKVALLIFKTYGHSQYAYSTLLLTVQTNATLSPRLAHSLTWNRFWNGRGGKGRNIPLDLHLEHLNNFLKTFLKNKGPNLTEDAADRVSRSVGVLKTVMDTTDKELQVYRPSGIHNPADMERDILTLLDVFNRAELFQHQPGRHFSAFPDFERNIISKLNFKDLWQWMRSKLKEFRALPL</sequence>
<dbReference type="InterPro" id="IPR013087">
    <property type="entry name" value="Znf_C2H2_type"/>
</dbReference>
<keyword evidence="4" id="KW-1185">Reference proteome</keyword>
<accession>A0AAW2AVX5</accession>
<evidence type="ECO:0000256" key="1">
    <source>
        <dbReference type="SAM" id="MobiDB-lite"/>
    </source>
</evidence>
<gene>
    <name evidence="3" type="ORF">ABG768_019004</name>
</gene>
<comment type="caution">
    <text evidence="3">The sequence shown here is derived from an EMBL/GenBank/DDBJ whole genome shotgun (WGS) entry which is preliminary data.</text>
</comment>
<feature type="domain" description="C2H2-type" evidence="2">
    <location>
        <begin position="480"/>
        <end position="503"/>
    </location>
</feature>
<protein>
    <recommendedName>
        <fullName evidence="2">C2H2-type domain-containing protein</fullName>
    </recommendedName>
</protein>
<feature type="compositionally biased region" description="Polar residues" evidence="1">
    <location>
        <begin position="262"/>
        <end position="278"/>
    </location>
</feature>
<evidence type="ECO:0000313" key="4">
    <source>
        <dbReference type="Proteomes" id="UP001479290"/>
    </source>
</evidence>
<feature type="region of interest" description="Disordered" evidence="1">
    <location>
        <begin position="250"/>
        <end position="278"/>
    </location>
</feature>
<dbReference type="InterPro" id="IPR046496">
    <property type="entry name" value="DUF6589"/>
</dbReference>
<dbReference type="AlphaFoldDB" id="A0AAW2AVX5"/>
<reference evidence="3 4" key="1">
    <citation type="submission" date="2024-05" db="EMBL/GenBank/DDBJ databases">
        <title>A high-quality chromosomal-level genome assembly of Topmouth culter (Culter alburnus).</title>
        <authorList>
            <person name="Zhao H."/>
        </authorList>
    </citation>
    <scope>NUCLEOTIDE SEQUENCE [LARGE SCALE GENOMIC DNA]</scope>
    <source>
        <strain evidence="3">CATC2023</strain>
        <tissue evidence="3">Muscle</tissue>
    </source>
</reference>